<sequence length="79" mass="8504">MMHVFQLVDGSSRCGMADVMEESAAAFDGNQMPEEFCHLVVVGLFPGIGSRHAEQTFYAYHLLPASEHISTDGAGSGEE</sequence>
<reference evidence="1" key="1">
    <citation type="submission" date="2009-11" db="EMBL/GenBank/DDBJ databases">
        <authorList>
            <person name="Weinstock G."/>
            <person name="Sodergren E."/>
            <person name="Clifton S."/>
            <person name="Fulton L."/>
            <person name="Fulton B."/>
            <person name="Courtney L."/>
            <person name="Fronick C."/>
            <person name="Harrison M."/>
            <person name="Strong C."/>
            <person name="Farmer C."/>
            <person name="Delahaunty K."/>
            <person name="Markovic C."/>
            <person name="Hall O."/>
            <person name="Minx P."/>
            <person name="Tomlinson C."/>
            <person name="Mitreva M."/>
            <person name="Nelson J."/>
            <person name="Hou S."/>
            <person name="Wollam A."/>
            <person name="Pepin K.H."/>
            <person name="Johnson M."/>
            <person name="Bhonagiri V."/>
            <person name="Nash W.E."/>
            <person name="Warren W."/>
            <person name="Chinwalla A."/>
            <person name="Mardis E.R."/>
            <person name="Wilson R.K."/>
        </authorList>
    </citation>
    <scope>NUCLEOTIDE SEQUENCE [LARGE SCALE GENOMIC DNA]</scope>
    <source>
        <strain evidence="1">DSM 18205</strain>
    </source>
</reference>
<name>D1PDS3_9BACT</name>
<gene>
    <name evidence="1" type="ORF">PREVCOP_05364</name>
</gene>
<dbReference type="Proteomes" id="UP000004477">
    <property type="component" value="Unassembled WGS sequence"/>
</dbReference>
<evidence type="ECO:0000313" key="1">
    <source>
        <dbReference type="EMBL" id="EFB35230.1"/>
    </source>
</evidence>
<accession>D1PDS3</accession>
<organism evidence="1 2">
    <name type="scientific">Segatella copri DSM 18205</name>
    <dbReference type="NCBI Taxonomy" id="537011"/>
    <lineage>
        <taxon>Bacteria</taxon>
        <taxon>Pseudomonadati</taxon>
        <taxon>Bacteroidota</taxon>
        <taxon>Bacteroidia</taxon>
        <taxon>Bacteroidales</taxon>
        <taxon>Prevotellaceae</taxon>
        <taxon>Segatella</taxon>
    </lineage>
</organism>
<dbReference type="PaxDb" id="537011-PREVCOP_05364"/>
<comment type="caution">
    <text evidence="1">The sequence shown here is derived from an EMBL/GenBank/DDBJ whole genome shotgun (WGS) entry which is preliminary data.</text>
</comment>
<proteinExistence type="predicted"/>
<evidence type="ECO:0000313" key="2">
    <source>
        <dbReference type="Proteomes" id="UP000004477"/>
    </source>
</evidence>
<dbReference type="EMBL" id="ACBX02000016">
    <property type="protein sequence ID" value="EFB35230.1"/>
    <property type="molecule type" value="Genomic_DNA"/>
</dbReference>
<dbReference type="HOGENOM" id="CLU_2603063_0_0_10"/>
<protein>
    <submittedName>
        <fullName evidence="1">Uncharacterized protein</fullName>
    </submittedName>
</protein>
<keyword evidence="2" id="KW-1185">Reference proteome</keyword>
<dbReference type="AlphaFoldDB" id="D1PDS3"/>